<name>A0A0A9AM53_ARUDO</name>
<accession>A0A0A9AM53</accession>
<sequence>MGTLEKLSRAYTCWNI</sequence>
<dbReference type="AlphaFoldDB" id="A0A0A9AM53"/>
<reference evidence="1" key="1">
    <citation type="submission" date="2014-09" db="EMBL/GenBank/DDBJ databases">
        <authorList>
            <person name="Magalhaes I.L.F."/>
            <person name="Oliveira U."/>
            <person name="Santos F.R."/>
            <person name="Vidigal T.H.D.A."/>
            <person name="Brescovit A.D."/>
            <person name="Santos A.J."/>
        </authorList>
    </citation>
    <scope>NUCLEOTIDE SEQUENCE</scope>
    <source>
        <tissue evidence="1">Shoot tissue taken approximately 20 cm above the soil surface</tissue>
    </source>
</reference>
<reference evidence="1" key="2">
    <citation type="journal article" date="2015" name="Data Brief">
        <title>Shoot transcriptome of the giant reed, Arundo donax.</title>
        <authorList>
            <person name="Barrero R.A."/>
            <person name="Guerrero F.D."/>
            <person name="Moolhuijzen P."/>
            <person name="Goolsby J.A."/>
            <person name="Tidwell J."/>
            <person name="Bellgard S.E."/>
            <person name="Bellgard M.I."/>
        </authorList>
    </citation>
    <scope>NUCLEOTIDE SEQUENCE</scope>
    <source>
        <tissue evidence="1">Shoot tissue taken approximately 20 cm above the soil surface</tissue>
    </source>
</reference>
<dbReference type="EMBL" id="GBRH01245679">
    <property type="protein sequence ID" value="JAD52216.1"/>
    <property type="molecule type" value="Transcribed_RNA"/>
</dbReference>
<organism evidence="1">
    <name type="scientific">Arundo donax</name>
    <name type="common">Giant reed</name>
    <name type="synonym">Donax arundinaceus</name>
    <dbReference type="NCBI Taxonomy" id="35708"/>
    <lineage>
        <taxon>Eukaryota</taxon>
        <taxon>Viridiplantae</taxon>
        <taxon>Streptophyta</taxon>
        <taxon>Embryophyta</taxon>
        <taxon>Tracheophyta</taxon>
        <taxon>Spermatophyta</taxon>
        <taxon>Magnoliopsida</taxon>
        <taxon>Liliopsida</taxon>
        <taxon>Poales</taxon>
        <taxon>Poaceae</taxon>
        <taxon>PACMAD clade</taxon>
        <taxon>Arundinoideae</taxon>
        <taxon>Arundineae</taxon>
        <taxon>Arundo</taxon>
    </lineage>
</organism>
<protein>
    <submittedName>
        <fullName evidence="1">Uncharacterized protein</fullName>
    </submittedName>
</protein>
<evidence type="ECO:0000313" key="1">
    <source>
        <dbReference type="EMBL" id="JAD52216.1"/>
    </source>
</evidence>
<proteinExistence type="predicted"/>